<keyword evidence="1" id="KW-0175">Coiled coil</keyword>
<feature type="compositionally biased region" description="Low complexity" evidence="2">
    <location>
        <begin position="297"/>
        <end position="314"/>
    </location>
</feature>
<keyword evidence="4" id="KW-1185">Reference proteome</keyword>
<sequence>MSTSQTITGPSPSRAQRPLLNAATQQLDGPDVSMPMAVAGTCDDVGLRGQHPRLASQIANIERTGELARLRAANMALIARNGEMQREVEQLQADNQALQLRCLRAEAERYSDARDTVIEDDKLSSHQDSEATGSAHPATRWQLPATESTSRLGTDDIRRLNKWRQGSHGSKPLSKGVRRKLNRRRRQAEERYDAIQYDAIQDKGSDSNHTCSCPRKPITTEEISRDQSKCAIVAAQSILGVPGGIHPGQIIDDYPDQFIDEEGRIMFYSQKLAHCQLFRHVRYVKMADNRQVNTENSSLGGSSSRSEDSSLGELSLRDRSLLQHQGSAPASGGFLNSFPIDGAYARVSRGVDSSSACQTPAAADSYVSTFPASANDAARAFASMQELDNTVLLCEPGQRPGLRGRPSVDRPAATNEQLRSEMLSLKRRKAELRYREAESEFAKAQLEEKNWQLILANRRAQRQIPEHQRWRLWERASVSRATDPGRYERPATQVQAAPIAADSAGAANREAWKQQREISPSDPYGRVPTDELRKLRRPRQNNTSMTTSQDSIRDRPNRVPEDRPSSRSTPIRYAGESPGREPSPDQEPGPSRRPLQGSQSVVNTAGDMSDQLNRSVRESSMRTAPRFSERSSAAMSAEDDEPVRPWRTISYASRRKAKHRRQYWS</sequence>
<dbReference type="Proteomes" id="UP000038010">
    <property type="component" value="Unassembled WGS sequence"/>
</dbReference>
<dbReference type="VEuPathDB" id="FungiDB:AB675_631"/>
<gene>
    <name evidence="3" type="ORF">AB675_631</name>
</gene>
<dbReference type="AlphaFoldDB" id="A0A0N1P1V3"/>
<feature type="compositionally biased region" description="Basic residues" evidence="2">
    <location>
        <begin position="653"/>
        <end position="665"/>
    </location>
</feature>
<feature type="compositionally biased region" description="Polar residues" evidence="2">
    <location>
        <begin position="540"/>
        <end position="550"/>
    </location>
</feature>
<evidence type="ECO:0000313" key="4">
    <source>
        <dbReference type="Proteomes" id="UP000038010"/>
    </source>
</evidence>
<feature type="compositionally biased region" description="Polar residues" evidence="2">
    <location>
        <begin position="1"/>
        <end position="14"/>
    </location>
</feature>
<organism evidence="3 4">
    <name type="scientific">Cyphellophora attinorum</name>
    <dbReference type="NCBI Taxonomy" id="1664694"/>
    <lineage>
        <taxon>Eukaryota</taxon>
        <taxon>Fungi</taxon>
        <taxon>Dikarya</taxon>
        <taxon>Ascomycota</taxon>
        <taxon>Pezizomycotina</taxon>
        <taxon>Eurotiomycetes</taxon>
        <taxon>Chaetothyriomycetidae</taxon>
        <taxon>Chaetothyriales</taxon>
        <taxon>Cyphellophoraceae</taxon>
        <taxon>Cyphellophora</taxon>
    </lineage>
</organism>
<dbReference type="EMBL" id="LFJN01000001">
    <property type="protein sequence ID" value="KPI45807.1"/>
    <property type="molecule type" value="Genomic_DNA"/>
</dbReference>
<accession>A0A0N1P1V3</accession>
<evidence type="ECO:0000256" key="1">
    <source>
        <dbReference type="SAM" id="Coils"/>
    </source>
</evidence>
<feature type="compositionally biased region" description="Low complexity" evidence="2">
    <location>
        <begin position="496"/>
        <end position="507"/>
    </location>
</feature>
<feature type="region of interest" description="Disordered" evidence="2">
    <location>
        <begin position="293"/>
        <end position="314"/>
    </location>
</feature>
<feature type="region of interest" description="Disordered" evidence="2">
    <location>
        <begin position="483"/>
        <end position="665"/>
    </location>
</feature>
<feature type="coiled-coil region" evidence="1">
    <location>
        <begin position="67"/>
        <end position="108"/>
    </location>
</feature>
<name>A0A0N1P1V3_9EURO</name>
<evidence type="ECO:0000313" key="3">
    <source>
        <dbReference type="EMBL" id="KPI45807.1"/>
    </source>
</evidence>
<evidence type="ECO:0000256" key="2">
    <source>
        <dbReference type="SAM" id="MobiDB-lite"/>
    </source>
</evidence>
<protein>
    <submittedName>
        <fullName evidence="3">Uncharacterized protein</fullName>
    </submittedName>
</protein>
<feature type="coiled-coil region" evidence="1">
    <location>
        <begin position="415"/>
        <end position="463"/>
    </location>
</feature>
<feature type="compositionally biased region" description="Basic residues" evidence="2">
    <location>
        <begin position="176"/>
        <end position="186"/>
    </location>
</feature>
<feature type="region of interest" description="Disordered" evidence="2">
    <location>
        <begin position="1"/>
        <end position="31"/>
    </location>
</feature>
<dbReference type="GeneID" id="28738472"/>
<feature type="compositionally biased region" description="Basic and acidic residues" evidence="2">
    <location>
        <begin position="115"/>
        <end position="129"/>
    </location>
</feature>
<proteinExistence type="predicted"/>
<dbReference type="RefSeq" id="XP_018005770.1">
    <property type="nucleotide sequence ID" value="XM_018146602.1"/>
</dbReference>
<comment type="caution">
    <text evidence="3">The sequence shown here is derived from an EMBL/GenBank/DDBJ whole genome shotgun (WGS) entry which is preliminary data.</text>
</comment>
<reference evidence="3 4" key="1">
    <citation type="submission" date="2015-06" db="EMBL/GenBank/DDBJ databases">
        <title>Draft genome of the ant-associated black yeast Phialophora attae CBS 131958.</title>
        <authorList>
            <person name="Moreno L.F."/>
            <person name="Stielow B.J."/>
            <person name="de Hoog S."/>
            <person name="Vicente V.A."/>
            <person name="Weiss V.A."/>
            <person name="de Vries M."/>
            <person name="Cruz L.M."/>
            <person name="Souza E.M."/>
        </authorList>
    </citation>
    <scope>NUCLEOTIDE SEQUENCE [LARGE SCALE GENOMIC DNA]</scope>
    <source>
        <strain evidence="3 4">CBS 131958</strain>
    </source>
</reference>
<feature type="compositionally biased region" description="Basic and acidic residues" evidence="2">
    <location>
        <begin position="551"/>
        <end position="565"/>
    </location>
</feature>
<feature type="region of interest" description="Disordered" evidence="2">
    <location>
        <begin position="115"/>
        <end position="189"/>
    </location>
</feature>